<keyword evidence="5" id="KW-1185">Reference proteome</keyword>
<dbReference type="PANTHER" id="PTHR43976:SF16">
    <property type="entry name" value="SHORT-CHAIN DEHYDROGENASE_REDUCTASE FAMILY PROTEIN"/>
    <property type="match status" value="1"/>
</dbReference>
<dbReference type="AlphaFoldDB" id="A0A1L9WRP0"/>
<reference evidence="5" key="1">
    <citation type="journal article" date="2017" name="Genome Biol.">
        <title>Comparative genomics reveals high biological diversity and specific adaptations in the industrially and medically important fungal genus Aspergillus.</title>
        <authorList>
            <person name="de Vries R.P."/>
            <person name="Riley R."/>
            <person name="Wiebenga A."/>
            <person name="Aguilar-Osorio G."/>
            <person name="Amillis S."/>
            <person name="Uchima C.A."/>
            <person name="Anderluh G."/>
            <person name="Asadollahi M."/>
            <person name="Askin M."/>
            <person name="Barry K."/>
            <person name="Battaglia E."/>
            <person name="Bayram O."/>
            <person name="Benocci T."/>
            <person name="Braus-Stromeyer S.A."/>
            <person name="Caldana C."/>
            <person name="Canovas D."/>
            <person name="Cerqueira G.C."/>
            <person name="Chen F."/>
            <person name="Chen W."/>
            <person name="Choi C."/>
            <person name="Clum A."/>
            <person name="Dos Santos R.A."/>
            <person name="Damasio A.R."/>
            <person name="Diallinas G."/>
            <person name="Emri T."/>
            <person name="Fekete E."/>
            <person name="Flipphi M."/>
            <person name="Freyberg S."/>
            <person name="Gallo A."/>
            <person name="Gournas C."/>
            <person name="Habgood R."/>
            <person name="Hainaut M."/>
            <person name="Harispe M.L."/>
            <person name="Henrissat B."/>
            <person name="Hilden K.S."/>
            <person name="Hope R."/>
            <person name="Hossain A."/>
            <person name="Karabika E."/>
            <person name="Karaffa L."/>
            <person name="Karanyi Z."/>
            <person name="Krasevec N."/>
            <person name="Kuo A."/>
            <person name="Kusch H."/>
            <person name="LaButti K."/>
            <person name="Lagendijk E.L."/>
            <person name="Lapidus A."/>
            <person name="Levasseur A."/>
            <person name="Lindquist E."/>
            <person name="Lipzen A."/>
            <person name="Logrieco A.F."/>
            <person name="MacCabe A."/>
            <person name="Maekelae M.R."/>
            <person name="Malavazi I."/>
            <person name="Melin P."/>
            <person name="Meyer V."/>
            <person name="Mielnichuk N."/>
            <person name="Miskei M."/>
            <person name="Molnar A.P."/>
            <person name="Mule G."/>
            <person name="Ngan C.Y."/>
            <person name="Orejas M."/>
            <person name="Orosz E."/>
            <person name="Ouedraogo J.P."/>
            <person name="Overkamp K.M."/>
            <person name="Park H.-S."/>
            <person name="Perrone G."/>
            <person name="Piumi F."/>
            <person name="Punt P.J."/>
            <person name="Ram A.F."/>
            <person name="Ramon A."/>
            <person name="Rauscher S."/>
            <person name="Record E."/>
            <person name="Riano-Pachon D.M."/>
            <person name="Robert V."/>
            <person name="Roehrig J."/>
            <person name="Ruller R."/>
            <person name="Salamov A."/>
            <person name="Salih N.S."/>
            <person name="Samson R.A."/>
            <person name="Sandor E."/>
            <person name="Sanguinetti M."/>
            <person name="Schuetze T."/>
            <person name="Sepcic K."/>
            <person name="Shelest E."/>
            <person name="Sherlock G."/>
            <person name="Sophianopoulou V."/>
            <person name="Squina F.M."/>
            <person name="Sun H."/>
            <person name="Susca A."/>
            <person name="Todd R.B."/>
            <person name="Tsang A."/>
            <person name="Unkles S.E."/>
            <person name="van de Wiele N."/>
            <person name="van Rossen-Uffink D."/>
            <person name="Oliveira J.V."/>
            <person name="Vesth T.C."/>
            <person name="Visser J."/>
            <person name="Yu J.-H."/>
            <person name="Zhou M."/>
            <person name="Andersen M.R."/>
            <person name="Archer D.B."/>
            <person name="Baker S.E."/>
            <person name="Benoit I."/>
            <person name="Brakhage A.A."/>
            <person name="Braus G.H."/>
            <person name="Fischer R."/>
            <person name="Frisvad J.C."/>
            <person name="Goldman G.H."/>
            <person name="Houbraken J."/>
            <person name="Oakley B."/>
            <person name="Pocsi I."/>
            <person name="Scazzocchio C."/>
            <person name="Seiboth B."/>
            <person name="vanKuyk P.A."/>
            <person name="Wortman J."/>
            <person name="Dyer P.S."/>
            <person name="Grigoriev I.V."/>
        </authorList>
    </citation>
    <scope>NUCLEOTIDE SEQUENCE [LARGE SCALE GENOMIC DNA]</scope>
    <source>
        <strain evidence="5">ATCC 16872 / CBS 172.66 / WB 5094</strain>
    </source>
</reference>
<dbReference type="InterPro" id="IPR036291">
    <property type="entry name" value="NAD(P)-bd_dom_sf"/>
</dbReference>
<dbReference type="InterPro" id="IPR051911">
    <property type="entry name" value="SDR_oxidoreductase"/>
</dbReference>
<gene>
    <name evidence="4" type="ORF">ASPACDRAFT_121613</name>
</gene>
<dbReference type="PRINTS" id="PR00081">
    <property type="entry name" value="GDHRDH"/>
</dbReference>
<dbReference type="Gene3D" id="3.40.50.720">
    <property type="entry name" value="NAD(P)-binding Rossmann-like Domain"/>
    <property type="match status" value="1"/>
</dbReference>
<keyword evidence="2" id="KW-0560">Oxidoreductase</keyword>
<dbReference type="VEuPathDB" id="FungiDB:ASPACDRAFT_121613"/>
<dbReference type="InterPro" id="IPR002347">
    <property type="entry name" value="SDR_fam"/>
</dbReference>
<dbReference type="Pfam" id="PF00106">
    <property type="entry name" value="adh_short"/>
    <property type="match status" value="1"/>
</dbReference>
<dbReference type="OrthoDB" id="1274115at2759"/>
<sequence length="283" mass="30811">MSQIYLITGCSSGLGYEFARQALHRGHKVIALARDIAKLAPLQELGAATLTLDVTASQEELDRTATAALAIYGSVDILVNNAGYTLFGAVEDLSYDECLREFQTNVFGPIALTRALLPHFRRRRAGTIVNIGSLCAWETYPGVGAYSASKAAFRYFTEALGQETAGTGIRALLVEPGQFRTDLLSPQNSTFVETNIPEYQDLTAASFANFRNAHGKQRGDPTKAVARVLDVIHGENEASGRDWPGELALGPDAVEAIQSKCERTLKRLHEWQGFSSETDAERV</sequence>
<evidence type="ECO:0000256" key="1">
    <source>
        <dbReference type="ARBA" id="ARBA00006484"/>
    </source>
</evidence>
<dbReference type="STRING" id="690307.A0A1L9WRP0"/>
<evidence type="ECO:0000313" key="5">
    <source>
        <dbReference type="Proteomes" id="UP000184546"/>
    </source>
</evidence>
<dbReference type="RefSeq" id="XP_020055210.1">
    <property type="nucleotide sequence ID" value="XM_020196452.1"/>
</dbReference>
<dbReference type="EMBL" id="KV878979">
    <property type="protein sequence ID" value="OJJ98870.1"/>
    <property type="molecule type" value="Genomic_DNA"/>
</dbReference>
<dbReference type="PRINTS" id="PR00080">
    <property type="entry name" value="SDRFAMILY"/>
</dbReference>
<organism evidence="4 5">
    <name type="scientific">Aspergillus aculeatus (strain ATCC 16872 / CBS 172.66 / WB 5094)</name>
    <dbReference type="NCBI Taxonomy" id="690307"/>
    <lineage>
        <taxon>Eukaryota</taxon>
        <taxon>Fungi</taxon>
        <taxon>Dikarya</taxon>
        <taxon>Ascomycota</taxon>
        <taxon>Pezizomycotina</taxon>
        <taxon>Eurotiomycetes</taxon>
        <taxon>Eurotiomycetidae</taxon>
        <taxon>Eurotiales</taxon>
        <taxon>Aspergillaceae</taxon>
        <taxon>Aspergillus</taxon>
        <taxon>Aspergillus subgen. Circumdati</taxon>
    </lineage>
</organism>
<protein>
    <submittedName>
        <fullName evidence="4">Uncharacterized protein</fullName>
    </submittedName>
</protein>
<dbReference type="SUPFAM" id="SSF51735">
    <property type="entry name" value="NAD(P)-binding Rossmann-fold domains"/>
    <property type="match status" value="1"/>
</dbReference>
<dbReference type="Proteomes" id="UP000184546">
    <property type="component" value="Unassembled WGS sequence"/>
</dbReference>
<evidence type="ECO:0000256" key="3">
    <source>
        <dbReference type="RuleBase" id="RU000363"/>
    </source>
</evidence>
<evidence type="ECO:0000256" key="2">
    <source>
        <dbReference type="ARBA" id="ARBA00023002"/>
    </source>
</evidence>
<dbReference type="GO" id="GO:0016491">
    <property type="term" value="F:oxidoreductase activity"/>
    <property type="evidence" value="ECO:0007669"/>
    <property type="project" value="UniProtKB-KW"/>
</dbReference>
<evidence type="ECO:0000313" key="4">
    <source>
        <dbReference type="EMBL" id="OJJ98870.1"/>
    </source>
</evidence>
<accession>A0A1L9WRP0</accession>
<dbReference type="CDD" id="cd05374">
    <property type="entry name" value="17beta-HSD-like_SDR_c"/>
    <property type="match status" value="1"/>
</dbReference>
<dbReference type="OMA" id="WDVDILL"/>
<dbReference type="PANTHER" id="PTHR43976">
    <property type="entry name" value="SHORT CHAIN DEHYDROGENASE"/>
    <property type="match status" value="1"/>
</dbReference>
<comment type="similarity">
    <text evidence="1 3">Belongs to the short-chain dehydrogenases/reductases (SDR) family.</text>
</comment>
<proteinExistence type="inferred from homology"/>
<name>A0A1L9WRP0_ASPA1</name>
<dbReference type="GeneID" id="30970266"/>